<dbReference type="GO" id="GO:0008305">
    <property type="term" value="C:integrin complex"/>
    <property type="evidence" value="ECO:0007669"/>
    <property type="project" value="InterPro"/>
</dbReference>
<dbReference type="PROSITE" id="PS51470">
    <property type="entry name" value="FG_GAP"/>
    <property type="match status" value="7"/>
</dbReference>
<comment type="caution">
    <text evidence="4">The sequence shown here is derived from an EMBL/GenBank/DDBJ whole genome shotgun (WGS) entry which is preliminary data.</text>
</comment>
<dbReference type="InterPro" id="IPR013517">
    <property type="entry name" value="FG-GAP"/>
</dbReference>
<dbReference type="GO" id="GO:0098609">
    <property type="term" value="P:cell-cell adhesion"/>
    <property type="evidence" value="ECO:0007669"/>
    <property type="project" value="TreeGrafter"/>
</dbReference>
<organism evidence="4 5">
    <name type="scientific">Hymenobacter persicinus</name>
    <dbReference type="NCBI Taxonomy" id="2025506"/>
    <lineage>
        <taxon>Bacteria</taxon>
        <taxon>Pseudomonadati</taxon>
        <taxon>Bacteroidota</taxon>
        <taxon>Cytophagia</taxon>
        <taxon>Cytophagales</taxon>
        <taxon>Hymenobacteraceae</taxon>
        <taxon>Hymenobacter</taxon>
    </lineage>
</organism>
<evidence type="ECO:0000313" key="4">
    <source>
        <dbReference type="EMBL" id="RYU73954.1"/>
    </source>
</evidence>
<dbReference type="Proteomes" id="UP000294155">
    <property type="component" value="Unassembled WGS sequence"/>
</dbReference>
<dbReference type="PANTHER" id="PTHR23220:SF122">
    <property type="entry name" value="INTEGRIN ALPHA-PS1"/>
    <property type="match status" value="1"/>
</dbReference>
<keyword evidence="3" id="KW-0325">Glycoprotein</keyword>
<dbReference type="PANTHER" id="PTHR23220">
    <property type="entry name" value="INTEGRIN ALPHA"/>
    <property type="match status" value="1"/>
</dbReference>
<dbReference type="InterPro" id="IPR013519">
    <property type="entry name" value="Int_alpha_beta-p"/>
</dbReference>
<reference evidence="4 5" key="1">
    <citation type="submission" date="2019-02" db="EMBL/GenBank/DDBJ databases">
        <title>Bacterial novel species isolated from soil.</title>
        <authorList>
            <person name="Jung H.-Y."/>
        </authorList>
    </citation>
    <scope>NUCLEOTIDE SEQUENCE [LARGE SCALE GENOMIC DNA]</scope>
    <source>
        <strain evidence="4 5">1-3-3-3</strain>
    </source>
</reference>
<dbReference type="InterPro" id="IPR000413">
    <property type="entry name" value="Integrin_alpha"/>
</dbReference>
<evidence type="ECO:0000256" key="1">
    <source>
        <dbReference type="ARBA" id="ARBA00022729"/>
    </source>
</evidence>
<dbReference type="EMBL" id="SEWE01000091">
    <property type="protein sequence ID" value="RYU73954.1"/>
    <property type="molecule type" value="Genomic_DNA"/>
</dbReference>
<evidence type="ECO:0000256" key="2">
    <source>
        <dbReference type="ARBA" id="ARBA00022737"/>
    </source>
</evidence>
<dbReference type="PRINTS" id="PR01185">
    <property type="entry name" value="INTEGRINA"/>
</dbReference>
<evidence type="ECO:0008006" key="6">
    <source>
        <dbReference type="Google" id="ProtNLM"/>
    </source>
</evidence>
<dbReference type="SUPFAM" id="SSF69318">
    <property type="entry name" value="Integrin alpha N-terminal domain"/>
    <property type="match status" value="2"/>
</dbReference>
<dbReference type="AlphaFoldDB" id="A0A4Q5L645"/>
<keyword evidence="5" id="KW-1185">Reference proteome</keyword>
<dbReference type="Pfam" id="PF13517">
    <property type="entry name" value="FG-GAP_3"/>
    <property type="match status" value="1"/>
</dbReference>
<dbReference type="GO" id="GO:0007229">
    <property type="term" value="P:integrin-mediated signaling pathway"/>
    <property type="evidence" value="ECO:0007669"/>
    <property type="project" value="TreeGrafter"/>
</dbReference>
<dbReference type="GO" id="GO:0007160">
    <property type="term" value="P:cell-matrix adhesion"/>
    <property type="evidence" value="ECO:0007669"/>
    <property type="project" value="TreeGrafter"/>
</dbReference>
<name>A0A4Q5L645_9BACT</name>
<keyword evidence="1" id="KW-0732">Signal</keyword>
<dbReference type="RefSeq" id="WP_207218370.1">
    <property type="nucleotide sequence ID" value="NZ_SEWE01000091.1"/>
</dbReference>
<keyword evidence="2" id="KW-0677">Repeat</keyword>
<sequence length="726" mass="72399">MLHFSTVISRRGLRAAGLLTSGTVTLLLAARAWVAAPAELTSPAASALVLPTPSAAPRLAPPTGLPTLTKTAAVPADTSARGMAAVWADVRRRSLFLSADRKTGTLRAGNYAQRLTATFEPRSYTVATPTPGSAALAWQVRFTLRGIGRAAAPGLPLAAGAVTPSTHEGHTSYSHPAFAIDYDNTPAGVRQTFRLAERPTGAGPVAVRLHLATDLHARPAGPGALVFTAGSSPAPVLRYDSLKAWDATGRVLPAHLRLDGPTALALVVDDADATYPVTIDPLASTAGATFNGQNPGDLFATSVALVGDLNGDGYGELAIGAPSFGAGAGMVALYRGSSTGLEPTAATIINGGPGFNFGSSVAGAGDFNGDGYGDLLIGGAGYTFNSNNAGVTYIYGGGVNIFTNPNASAAAIAGFTNSRGGTAVAGVGDVNGDGYDDFATGGPEFDGGGQNNTGSLNIVFGNASLSVTTSAPTLGGAANYRLGASLSGLGDTNGDGYADLIVGAPGVNSALIVRGANTTSFGSFSAFYLTPPNGPSAGTSVAGPGDVDGDGLNDILLGAPLAGTSGSVFIYPGSTTLSANSQPVVVFSTAESGEKFGTAVSGAGDVNGDGYADFVVGAPSFSNTKGRMYITLGQASLTTITNRPQIIEGENAGDQFGNSLSGGDANGDGYGDVVVGAPNYNVGRGRAYAYYGSPADLAAAPTATRTEPVPADNDFFATSLASAGDV</sequence>
<evidence type="ECO:0000256" key="3">
    <source>
        <dbReference type="ARBA" id="ARBA00023180"/>
    </source>
</evidence>
<dbReference type="SMART" id="SM00191">
    <property type="entry name" value="Int_alpha"/>
    <property type="match status" value="7"/>
</dbReference>
<accession>A0A4Q5L645</accession>
<dbReference type="Gene3D" id="2.130.10.130">
    <property type="entry name" value="Integrin alpha, N-terminal"/>
    <property type="match status" value="4"/>
</dbReference>
<dbReference type="Pfam" id="PF01839">
    <property type="entry name" value="FG-GAP"/>
    <property type="match status" value="4"/>
</dbReference>
<gene>
    <name evidence="4" type="ORF">EWM57_20650</name>
</gene>
<protein>
    <recommendedName>
        <fullName evidence="6">VCBS repeat-containing protein</fullName>
    </recommendedName>
</protein>
<feature type="non-terminal residue" evidence="4">
    <location>
        <position position="726"/>
    </location>
</feature>
<evidence type="ECO:0000313" key="5">
    <source>
        <dbReference type="Proteomes" id="UP000294155"/>
    </source>
</evidence>
<dbReference type="GO" id="GO:0033627">
    <property type="term" value="P:cell adhesion mediated by integrin"/>
    <property type="evidence" value="ECO:0007669"/>
    <property type="project" value="TreeGrafter"/>
</dbReference>
<dbReference type="GO" id="GO:0009897">
    <property type="term" value="C:external side of plasma membrane"/>
    <property type="evidence" value="ECO:0007669"/>
    <property type="project" value="TreeGrafter"/>
</dbReference>
<dbReference type="GO" id="GO:0005178">
    <property type="term" value="F:integrin binding"/>
    <property type="evidence" value="ECO:0007669"/>
    <property type="project" value="TreeGrafter"/>
</dbReference>
<proteinExistence type="predicted"/>
<dbReference type="InterPro" id="IPR028994">
    <property type="entry name" value="Integrin_alpha_N"/>
</dbReference>